<gene>
    <name evidence="1" type="ORF">B5P46_01270</name>
</gene>
<dbReference type="EMBL" id="MZMU01000001">
    <property type="protein sequence ID" value="RXT30604.1"/>
    <property type="molecule type" value="Genomic_DNA"/>
</dbReference>
<organism evidence="1 2">
    <name type="scientific">Rhizobium leguminosarum</name>
    <dbReference type="NCBI Taxonomy" id="384"/>
    <lineage>
        <taxon>Bacteria</taxon>
        <taxon>Pseudomonadati</taxon>
        <taxon>Pseudomonadota</taxon>
        <taxon>Alphaproteobacteria</taxon>
        <taxon>Hyphomicrobiales</taxon>
        <taxon>Rhizobiaceae</taxon>
        <taxon>Rhizobium/Agrobacterium group</taxon>
        <taxon>Rhizobium</taxon>
    </lineage>
</organism>
<proteinExistence type="predicted"/>
<name>A0A4Q1UES8_RHILE</name>
<evidence type="ECO:0000313" key="1">
    <source>
        <dbReference type="EMBL" id="RXT30604.1"/>
    </source>
</evidence>
<accession>A0A4Q1UES8</accession>
<comment type="caution">
    <text evidence="1">The sequence shown here is derived from an EMBL/GenBank/DDBJ whole genome shotgun (WGS) entry which is preliminary data.</text>
</comment>
<protein>
    <submittedName>
        <fullName evidence="1">Uncharacterized protein</fullName>
    </submittedName>
</protein>
<sequence>MYARWTVKYSKAKQPTETPTPAATRQHDIAIPMLGYKNHAGIDRAHGFTPLNPWLFEACYDPANSFAKAINKR</sequence>
<dbReference type="Proteomes" id="UP000290767">
    <property type="component" value="Unassembled WGS sequence"/>
</dbReference>
<dbReference type="AlphaFoldDB" id="A0A4Q1UES8"/>
<reference evidence="1 2" key="1">
    <citation type="submission" date="2017-03" db="EMBL/GenBank/DDBJ databases">
        <authorList>
            <person name="Safronova V.I."/>
            <person name="Sazanova A.L."/>
            <person name="Chirak E.R."/>
        </authorList>
    </citation>
    <scope>NUCLEOTIDE SEQUENCE [LARGE SCALE GENOMIC DNA]</scope>
    <source>
        <strain evidence="1 2">Tri-43</strain>
    </source>
</reference>
<evidence type="ECO:0000313" key="2">
    <source>
        <dbReference type="Proteomes" id="UP000290767"/>
    </source>
</evidence>